<keyword evidence="4" id="KW-1133">Transmembrane helix</keyword>
<dbReference type="AlphaFoldDB" id="A0AAX3N0W8"/>
<name>A0AAX3N0W8_9BACL</name>
<evidence type="ECO:0000256" key="4">
    <source>
        <dbReference type="SAM" id="Phobius"/>
    </source>
</evidence>
<dbReference type="RefSeq" id="WP_238546409.1">
    <property type="nucleotide sequence ID" value="NZ_CP118101.1"/>
</dbReference>
<feature type="transmembrane region" description="Helical" evidence="4">
    <location>
        <begin position="524"/>
        <end position="545"/>
    </location>
</feature>
<reference evidence="5" key="1">
    <citation type="submission" date="2023-02" db="EMBL/GenBank/DDBJ databases">
        <title>Pathogen: clinical or host-associated sample.</title>
        <authorList>
            <person name="Hergert J."/>
            <person name="Casey R."/>
            <person name="Wagner J."/>
            <person name="Young E.L."/>
            <person name="Oakeson K.F."/>
        </authorList>
    </citation>
    <scope>NUCLEOTIDE SEQUENCE</scope>
    <source>
        <strain evidence="5">2022CK-00830</strain>
    </source>
</reference>
<feature type="compositionally biased region" description="Basic and acidic residues" evidence="3">
    <location>
        <begin position="83"/>
        <end position="93"/>
    </location>
</feature>
<dbReference type="InterPro" id="IPR004995">
    <property type="entry name" value="Spore_Ger"/>
</dbReference>
<gene>
    <name evidence="5" type="ORF">PUW23_23370</name>
</gene>
<dbReference type="GO" id="GO:0009847">
    <property type="term" value="P:spore germination"/>
    <property type="evidence" value="ECO:0007669"/>
    <property type="project" value="InterPro"/>
</dbReference>
<feature type="transmembrane region" description="Helical" evidence="4">
    <location>
        <begin position="471"/>
        <end position="504"/>
    </location>
</feature>
<evidence type="ECO:0000256" key="1">
    <source>
        <dbReference type="ARBA" id="ARBA00005278"/>
    </source>
</evidence>
<proteinExistence type="inferred from homology"/>
<dbReference type="Pfam" id="PF03323">
    <property type="entry name" value="GerA"/>
    <property type="match status" value="1"/>
</dbReference>
<dbReference type="Proteomes" id="UP001220962">
    <property type="component" value="Chromosome"/>
</dbReference>
<dbReference type="GO" id="GO:0016020">
    <property type="term" value="C:membrane"/>
    <property type="evidence" value="ECO:0007669"/>
    <property type="project" value="InterPro"/>
</dbReference>
<evidence type="ECO:0000313" key="6">
    <source>
        <dbReference type="Proteomes" id="UP001220962"/>
    </source>
</evidence>
<dbReference type="PANTHER" id="PTHR22550:SF5">
    <property type="entry name" value="LEUCINE ZIPPER PROTEIN 4"/>
    <property type="match status" value="1"/>
</dbReference>
<feature type="transmembrane region" description="Helical" evidence="4">
    <location>
        <begin position="397"/>
        <end position="416"/>
    </location>
</feature>
<dbReference type="PANTHER" id="PTHR22550">
    <property type="entry name" value="SPORE GERMINATION PROTEIN"/>
    <property type="match status" value="1"/>
</dbReference>
<comment type="similarity">
    <text evidence="1">Belongs to the GerABKA family.</text>
</comment>
<feature type="compositionally biased region" description="Basic and acidic residues" evidence="3">
    <location>
        <begin position="25"/>
        <end position="73"/>
    </location>
</feature>
<dbReference type="InterPro" id="IPR050768">
    <property type="entry name" value="UPF0353/GerABKA_families"/>
</dbReference>
<feature type="region of interest" description="Disordered" evidence="3">
    <location>
        <begin position="1"/>
        <end position="108"/>
    </location>
</feature>
<protein>
    <submittedName>
        <fullName evidence="5">Spore germination protein</fullName>
    </submittedName>
</protein>
<evidence type="ECO:0000256" key="3">
    <source>
        <dbReference type="SAM" id="MobiDB-lite"/>
    </source>
</evidence>
<feature type="compositionally biased region" description="Basic and acidic residues" evidence="3">
    <location>
        <begin position="1"/>
        <end position="12"/>
    </location>
</feature>
<accession>A0AAX3N0W8</accession>
<keyword evidence="2 4" id="KW-0472">Membrane</keyword>
<organism evidence="5 6">
    <name type="scientific">Paenibacillus urinalis</name>
    <dbReference type="NCBI Taxonomy" id="521520"/>
    <lineage>
        <taxon>Bacteria</taxon>
        <taxon>Bacillati</taxon>
        <taxon>Bacillota</taxon>
        <taxon>Bacilli</taxon>
        <taxon>Bacillales</taxon>
        <taxon>Paenibacillaceae</taxon>
        <taxon>Paenibacillus</taxon>
    </lineage>
</organism>
<keyword evidence="4" id="KW-0812">Transmembrane</keyword>
<dbReference type="EMBL" id="CP118101">
    <property type="protein sequence ID" value="WDH82350.1"/>
    <property type="molecule type" value="Genomic_DNA"/>
</dbReference>
<evidence type="ECO:0000313" key="5">
    <source>
        <dbReference type="EMBL" id="WDH82350.1"/>
    </source>
</evidence>
<sequence>MSSGKDEMKQGSEDQASGEQETEEQGSKEQGSKDQASDNKELEKKQGSDDQQTEKEKSSEEQEGKSSSEKQDSGESGDSGDSGSDRDEQDSKQSADTSNEDNAVPELPQLKLPIAKELKSNLEVLQEVFKDCSDFVFREIKHEGYPDVCLSYLEGIVISLEVQDHIILPLVRGVDLANVQGASEDIELEKVPISLSHVKKAKTWREAADGVTDGCVLVLVEDNDEALLFDLKGGLRRSVQEPQTEGVVRGPREGFTEMIRANTGLIRFKLKTPMLKMENFTLGTETKTSVVLAYIKGIAREELIDDVRQRIKKINIDGVLESGYIEELIEDHPYSPFPQLHYTERPDTVVANLLEGRFCILVDGTPFALLGPVTMWQMLQASEDYYERFFISNFLRWIRLFFMMVALFLPALYIAITTFHQDMLPTTLIISIAAAREAIPFPALVEAMLMEISFEALREAGVRLPKAVGQAVSILGALVIGQAAVTAGIVSAPMVIIVSMTGIASFTIPRFNFAITLRLLRFPIMILAGTLGLFGIVIGTVLISAHLTQLTSFGQPYLLGVSPYRKGESKDIIMRVPWWKMIFKPSSTPNHERKRMDKGMNGSPNSDEGW</sequence>
<feature type="region of interest" description="Disordered" evidence="3">
    <location>
        <begin position="588"/>
        <end position="610"/>
    </location>
</feature>
<evidence type="ECO:0000256" key="2">
    <source>
        <dbReference type="ARBA" id="ARBA00023136"/>
    </source>
</evidence>